<evidence type="ECO:0000313" key="1">
    <source>
        <dbReference type="EMBL" id="GAH78126.1"/>
    </source>
</evidence>
<dbReference type="AlphaFoldDB" id="X1I6W1"/>
<proteinExistence type="predicted"/>
<accession>X1I6W1</accession>
<protein>
    <submittedName>
        <fullName evidence="1">Uncharacterized protein</fullName>
    </submittedName>
</protein>
<organism evidence="1">
    <name type="scientific">marine sediment metagenome</name>
    <dbReference type="NCBI Taxonomy" id="412755"/>
    <lineage>
        <taxon>unclassified sequences</taxon>
        <taxon>metagenomes</taxon>
        <taxon>ecological metagenomes</taxon>
    </lineage>
</organism>
<name>X1I6W1_9ZZZZ</name>
<feature type="non-terminal residue" evidence="1">
    <location>
        <position position="1"/>
    </location>
</feature>
<reference evidence="1" key="1">
    <citation type="journal article" date="2014" name="Front. Microbiol.">
        <title>High frequency of phylogenetically diverse reductive dehalogenase-homologous genes in deep subseafloor sedimentary metagenomes.</title>
        <authorList>
            <person name="Kawai M."/>
            <person name="Futagami T."/>
            <person name="Toyoda A."/>
            <person name="Takaki Y."/>
            <person name="Nishi S."/>
            <person name="Hori S."/>
            <person name="Arai W."/>
            <person name="Tsubouchi T."/>
            <person name="Morono Y."/>
            <person name="Uchiyama I."/>
            <person name="Ito T."/>
            <person name="Fujiyama A."/>
            <person name="Inagaki F."/>
            <person name="Takami H."/>
        </authorList>
    </citation>
    <scope>NUCLEOTIDE SEQUENCE</scope>
    <source>
        <strain evidence="1">Expedition CK06-06</strain>
    </source>
</reference>
<comment type="caution">
    <text evidence="1">The sequence shown here is derived from an EMBL/GenBank/DDBJ whole genome shotgun (WGS) entry which is preliminary data.</text>
</comment>
<sequence>PKILSPIELQNIEESINNLKKTFSAFDYEKTEKNILITLLLSLKTPLNSDR</sequence>
<dbReference type="EMBL" id="BARU01040473">
    <property type="protein sequence ID" value="GAH78126.1"/>
    <property type="molecule type" value="Genomic_DNA"/>
</dbReference>
<gene>
    <name evidence="1" type="ORF">S03H2_62569</name>
</gene>